<dbReference type="InterPro" id="IPR036412">
    <property type="entry name" value="HAD-like_sf"/>
</dbReference>
<evidence type="ECO:0000256" key="9">
    <source>
        <dbReference type="ARBA" id="ARBA00022989"/>
    </source>
</evidence>
<evidence type="ECO:0000256" key="11">
    <source>
        <dbReference type="ARBA" id="ARBA00023136"/>
    </source>
</evidence>
<dbReference type="GO" id="GO:0005886">
    <property type="term" value="C:plasma membrane"/>
    <property type="evidence" value="ECO:0007669"/>
    <property type="project" value="TreeGrafter"/>
</dbReference>
<feature type="binding site" evidence="16">
    <location>
        <position position="653"/>
    </location>
    <ligand>
        <name>ATP</name>
        <dbReference type="ChEBI" id="CHEBI:30616"/>
    </ligand>
</feature>
<dbReference type="PANTHER" id="PTHR24092">
    <property type="entry name" value="PROBABLE PHOSPHOLIPID-TRANSPORTING ATPASE"/>
    <property type="match status" value="1"/>
</dbReference>
<dbReference type="GO" id="GO:0000287">
    <property type="term" value="F:magnesium ion binding"/>
    <property type="evidence" value="ECO:0007669"/>
    <property type="project" value="UniProtKB-UniRule"/>
</dbReference>
<comment type="cofactor">
    <cofactor evidence="17">
        <name>Mg(2+)</name>
        <dbReference type="ChEBI" id="CHEBI:18420"/>
    </cofactor>
</comment>
<evidence type="ECO:0000256" key="1">
    <source>
        <dbReference type="ARBA" id="ARBA00004141"/>
    </source>
</evidence>
<dbReference type="Gene3D" id="2.70.150.10">
    <property type="entry name" value="Calcium-transporting ATPase, cytoplasmic transduction domain A"/>
    <property type="match status" value="2"/>
</dbReference>
<dbReference type="GO" id="GO:0008554">
    <property type="term" value="F:P-type sodium transporter activity"/>
    <property type="evidence" value="ECO:0007669"/>
    <property type="project" value="UniProtKB-EC"/>
</dbReference>
<feature type="binding site" evidence="16">
    <location>
        <position position="846"/>
    </location>
    <ligand>
        <name>ATP</name>
        <dbReference type="ChEBI" id="CHEBI:30616"/>
    </ligand>
</feature>
<dbReference type="PANTHER" id="PTHR24092:SF150">
    <property type="entry name" value="PHOSPHOLIPID-TRANSPORTING ATPASE"/>
    <property type="match status" value="1"/>
</dbReference>
<dbReference type="InterPro" id="IPR032630">
    <property type="entry name" value="P_typ_ATPase_c"/>
</dbReference>
<dbReference type="Gene3D" id="3.40.50.1000">
    <property type="entry name" value="HAD superfamily/HAD-like"/>
    <property type="match status" value="2"/>
</dbReference>
<evidence type="ECO:0000259" key="20">
    <source>
        <dbReference type="Pfam" id="PF16209"/>
    </source>
</evidence>
<feature type="binding site" evidence="16">
    <location>
        <position position="735"/>
    </location>
    <ligand>
        <name>ATP</name>
        <dbReference type="ChEBI" id="CHEBI:30616"/>
    </ligand>
</feature>
<accession>A0A024U2J9</accession>
<dbReference type="FunFam" id="3.40.1110.10:FF:000110">
    <property type="entry name" value="Phospholipid-transporting ATPase"/>
    <property type="match status" value="1"/>
</dbReference>
<feature type="transmembrane region" description="Helical" evidence="18">
    <location>
        <begin position="361"/>
        <end position="381"/>
    </location>
</feature>
<dbReference type="Pfam" id="PF13246">
    <property type="entry name" value="Cation_ATPase"/>
    <property type="match status" value="1"/>
</dbReference>
<dbReference type="RefSeq" id="XP_008870550.1">
    <property type="nucleotide sequence ID" value="XM_008872328.1"/>
</dbReference>
<keyword evidence="7 17" id="KW-0460">Magnesium</keyword>
<keyword evidence="4 17" id="KW-0479">Metal-binding</keyword>
<evidence type="ECO:0000256" key="2">
    <source>
        <dbReference type="ARBA" id="ARBA00008109"/>
    </source>
</evidence>
<evidence type="ECO:0000256" key="14">
    <source>
        <dbReference type="ARBA" id="ARBA00049499"/>
    </source>
</evidence>
<evidence type="ECO:0000256" key="18">
    <source>
        <dbReference type="RuleBase" id="RU362033"/>
    </source>
</evidence>
<feature type="binding site" evidence="16">
    <location>
        <position position="427"/>
    </location>
    <ligand>
        <name>ATP</name>
        <dbReference type="ChEBI" id="CHEBI:30616"/>
    </ligand>
</feature>
<dbReference type="SFLD" id="SFLDF00027">
    <property type="entry name" value="p-type_atpase"/>
    <property type="match status" value="1"/>
</dbReference>
<dbReference type="InterPro" id="IPR008250">
    <property type="entry name" value="ATPase_P-typ_transduc_dom_A_sf"/>
</dbReference>
<name>A0A024U2J9_9STRA</name>
<dbReference type="SUPFAM" id="SSF81665">
    <property type="entry name" value="Calcium ATPase, transmembrane domain M"/>
    <property type="match status" value="1"/>
</dbReference>
<feature type="binding site" evidence="17">
    <location>
        <position position="427"/>
    </location>
    <ligand>
        <name>Mg(2+)</name>
        <dbReference type="ChEBI" id="CHEBI:18420"/>
    </ligand>
</feature>
<feature type="binding site" evidence="16">
    <location>
        <position position="733"/>
    </location>
    <ligand>
        <name>ATP</name>
        <dbReference type="ChEBI" id="CHEBI:30616"/>
    </ligand>
</feature>
<feature type="binding site" evidence="16">
    <location>
        <position position="621"/>
    </location>
    <ligand>
        <name>ATP</name>
        <dbReference type="ChEBI" id="CHEBI:30616"/>
    </ligand>
</feature>
<dbReference type="GO" id="GO:0140326">
    <property type="term" value="F:ATPase-coupled intramembrane lipid transporter activity"/>
    <property type="evidence" value="ECO:0007669"/>
    <property type="project" value="UniProtKB-EC"/>
</dbReference>
<feature type="transmembrane region" description="Helical" evidence="18">
    <location>
        <begin position="1065"/>
        <end position="1086"/>
    </location>
</feature>
<comment type="subcellular location">
    <subcellularLocation>
        <location evidence="1 18">Membrane</location>
        <topology evidence="1 18">Multi-pass membrane protein</topology>
    </subcellularLocation>
</comment>
<evidence type="ECO:0000256" key="5">
    <source>
        <dbReference type="ARBA" id="ARBA00022741"/>
    </source>
</evidence>
<feature type="transmembrane region" description="Helical" evidence="18">
    <location>
        <begin position="925"/>
        <end position="946"/>
    </location>
</feature>
<dbReference type="VEuPathDB" id="FungiDB:H310_07052"/>
<evidence type="ECO:0000313" key="22">
    <source>
        <dbReference type="EMBL" id="ETW00415.1"/>
    </source>
</evidence>
<dbReference type="GeneID" id="20084102"/>
<keyword evidence="10" id="KW-0915">Sodium</keyword>
<feature type="transmembrane region" description="Helical" evidence="18">
    <location>
        <begin position="958"/>
        <end position="977"/>
    </location>
</feature>
<organism evidence="22">
    <name type="scientific">Aphanomyces invadans</name>
    <dbReference type="NCBI Taxonomy" id="157072"/>
    <lineage>
        <taxon>Eukaryota</taxon>
        <taxon>Sar</taxon>
        <taxon>Stramenopiles</taxon>
        <taxon>Oomycota</taxon>
        <taxon>Saprolegniomycetes</taxon>
        <taxon>Saprolegniales</taxon>
        <taxon>Verrucalvaceae</taxon>
        <taxon>Aphanomyces</taxon>
    </lineage>
</organism>
<sequence length="1279" mass="143231">MHPTAQNPRWRNRWSSMSSVYPRKDKVAKGNDATRLVFVNHDEKNRELQSKYKYTNNWVSTSKYTIVSFVPKTLFEFFRVIANMYFLFISIIQLASDWSPTNKYTTAGPLLIVLVVSMIKQAIEDKKRHDADAIQNCRICHVMTANGAIQEKQWQDVQVGDILFLKDKDELPADVLILATSEEEGRCFVETCNLDGETNLKRRTACEPIAKLIGFRALNDPVIDEAKHKASCMAFRGSIEYEQPNNRLYNFTGVVKADALADAAPIGPTNVILRGCSIRSCSYIFGIVLFAGKESKLMQNARATPSKQSNVYKKVNRCIILIFVTQAALCVISALSFNSWVKRNLLLHDWYIPFIKTDSTAFFTFLILYNNLVPISLYVSLDMVKVAQAKNISSDEEMCHEGFYAIARTSDLNEDLGQIEYIFSDKTGTLTQNIMEFRKCSIGGVVYGYGSTEIAQAVAALNAKRNSLVENVVPQPPSSSNDGPAKDIRDAQIFLDKSIHFDDPRLVKEISTNGPNAKRINEFLTLLAVCHTVIPEKNASTGLVNYRASSPDEEALVKAARCLGYKLVTPAPLVEVEVTHKAKPSTMQTFTILNVNEFNSTRKRMSTVVQFSDSRIVLYCKGADNVILPRCKPDSATAQLEEHLKSFASEGLRTLVLAKRELTDDEYETWNKLYQKAATSLTNRDALLDAAAEALEVGMDIVGATAIEDKLQVGVPNTIFSLAQAGIKIWVLTGDKEETAVNIGHACRLLNDGMQILFINREGLPELTEQLEYLYNMESIQTHYRNKTVADNIAIVCDGKALVHFFPSKALSADEKVVAKELRRKLLAVASVCKALIACRVSPAQKADIVNMVRYHSQNNPITLAIGDGANDVNMIQSAHVGIGICGQEGVQAVNASDYAIAQFRFLQRLLLVHGRSNYKRIAKVILYSFYKNMSLVIVLFLYNFYNGQSGTSLFESFVMAGWNFFLALPIIAIGVFDEDVSPEQAMAFPPLYMTGQRNEDLNVKYFSWWIFNAFYHAFISFFLPVYIIRGFSTEAFHVQGTTIYSGLLMTMNLKVIYETLSWTVFSYGFMVFSFLLFFFFLAVYPAVPGLGNDMFGVPASMLSTALYWLVFCLIPVACMLIDITIKYWMKNYRPTEADILRERGLLQKNQLKIVDMTINGIVNQSHPRSAEEQRQDEKAGVKNLDMSGYTGFAFSAPDDKVINDNDTKAAVREIATMRVDHFNLTGETDAESERRQATGSFHTDKRGSSHAGLNSFLNHLPLTEHMEEGGVDQPTGSE</sequence>
<evidence type="ECO:0000256" key="17">
    <source>
        <dbReference type="PIRSR" id="PIRSR606539-3"/>
    </source>
</evidence>
<feature type="transmembrane region" description="Helical" evidence="18">
    <location>
        <begin position="1007"/>
        <end position="1030"/>
    </location>
</feature>
<dbReference type="InterPro" id="IPR023299">
    <property type="entry name" value="ATPase_P-typ_cyto_dom_N"/>
</dbReference>
<evidence type="ECO:0000256" key="6">
    <source>
        <dbReference type="ARBA" id="ARBA00022840"/>
    </source>
</evidence>
<gene>
    <name evidence="22" type="ORF">H310_07052</name>
</gene>
<dbReference type="OrthoDB" id="377733at2759"/>
<feature type="transmembrane region" description="Helical" evidence="18">
    <location>
        <begin position="1036"/>
        <end position="1058"/>
    </location>
</feature>
<keyword evidence="8 18" id="KW-1278">Translocase</keyword>
<feature type="binding site" evidence="16">
    <location>
        <position position="734"/>
    </location>
    <ligand>
        <name>ATP</name>
        <dbReference type="ChEBI" id="CHEBI:30616"/>
    </ligand>
</feature>
<dbReference type="EC" id="7.6.2.1" evidence="18"/>
<dbReference type="InterPro" id="IPR006539">
    <property type="entry name" value="P-type_ATPase_IV"/>
</dbReference>
<feature type="binding site" evidence="16">
    <location>
        <position position="425"/>
    </location>
    <ligand>
        <name>ATP</name>
        <dbReference type="ChEBI" id="CHEBI:30616"/>
    </ligand>
</feature>
<protein>
    <recommendedName>
        <fullName evidence="18">Phospholipid-transporting ATPase</fullName>
        <ecNumber evidence="18">7.6.2.1</ecNumber>
    </recommendedName>
</protein>
<dbReference type="InterPro" id="IPR023214">
    <property type="entry name" value="HAD_sf"/>
</dbReference>
<dbReference type="SFLD" id="SFLDS00003">
    <property type="entry name" value="Haloacid_Dehalogenase"/>
    <property type="match status" value="1"/>
</dbReference>
<feature type="binding site" evidence="16">
    <location>
        <position position="426"/>
    </location>
    <ligand>
        <name>ATP</name>
        <dbReference type="ChEBI" id="CHEBI:30616"/>
    </ligand>
</feature>
<dbReference type="EMBL" id="KI913964">
    <property type="protein sequence ID" value="ETW00415.1"/>
    <property type="molecule type" value="Genomic_DNA"/>
</dbReference>
<dbReference type="NCBIfam" id="TIGR01494">
    <property type="entry name" value="ATPase_P-type"/>
    <property type="match status" value="2"/>
</dbReference>
<dbReference type="eggNOG" id="KOG0206">
    <property type="taxonomic scope" value="Eukaryota"/>
</dbReference>
<dbReference type="FunFam" id="3.40.50.1000:FF:000014">
    <property type="entry name" value="Phospholipid-transporting ATPase"/>
    <property type="match status" value="1"/>
</dbReference>
<keyword evidence="11 18" id="KW-0472">Membrane</keyword>
<dbReference type="SUPFAM" id="SSF81660">
    <property type="entry name" value="Metal cation-transporting ATPase, ATP-binding domain N"/>
    <property type="match status" value="1"/>
</dbReference>
<feature type="binding site" evidence="17">
    <location>
        <position position="868"/>
    </location>
    <ligand>
        <name>Mg(2+)</name>
        <dbReference type="ChEBI" id="CHEBI:18420"/>
    </ligand>
</feature>
<feature type="domain" description="P-type ATPase C-terminal" evidence="21">
    <location>
        <begin position="894"/>
        <end position="1136"/>
    </location>
</feature>
<dbReference type="FunFam" id="3.40.50.1000:FF:000001">
    <property type="entry name" value="Phospholipid-transporting ATPase IC"/>
    <property type="match status" value="1"/>
</dbReference>
<evidence type="ECO:0000256" key="13">
    <source>
        <dbReference type="ARBA" id="ARBA00034036"/>
    </source>
</evidence>
<feature type="binding site" evidence="16">
    <location>
        <position position="872"/>
    </location>
    <ligand>
        <name>ATP</name>
        <dbReference type="ChEBI" id="CHEBI:30616"/>
    </ligand>
</feature>
<keyword evidence="12" id="KW-0813">Transport</keyword>
<feature type="binding site" evidence="17">
    <location>
        <position position="425"/>
    </location>
    <ligand>
        <name>Mg(2+)</name>
        <dbReference type="ChEBI" id="CHEBI:18420"/>
    </ligand>
</feature>
<keyword evidence="9 18" id="KW-1133">Transmembrane helix</keyword>
<keyword evidence="12" id="KW-0739">Sodium transport</keyword>
<feature type="binding site" evidence="16">
    <location>
        <position position="840"/>
    </location>
    <ligand>
        <name>ATP</name>
        <dbReference type="ChEBI" id="CHEBI:30616"/>
    </ligand>
</feature>
<evidence type="ECO:0000256" key="4">
    <source>
        <dbReference type="ARBA" id="ARBA00022723"/>
    </source>
</evidence>
<evidence type="ECO:0000256" key="8">
    <source>
        <dbReference type="ARBA" id="ARBA00022967"/>
    </source>
</evidence>
<evidence type="ECO:0000256" key="19">
    <source>
        <dbReference type="SAM" id="MobiDB-lite"/>
    </source>
</evidence>
<feature type="transmembrane region" description="Helical" evidence="18">
    <location>
        <begin position="77"/>
        <end position="95"/>
    </location>
</feature>
<evidence type="ECO:0000256" key="10">
    <source>
        <dbReference type="ARBA" id="ARBA00023053"/>
    </source>
</evidence>
<dbReference type="InterPro" id="IPR044492">
    <property type="entry name" value="P_typ_ATPase_HD_dom"/>
</dbReference>
<feature type="transmembrane region" description="Helical" evidence="18">
    <location>
        <begin position="318"/>
        <end position="341"/>
    </location>
</feature>
<keyword evidence="5 16" id="KW-0547">Nucleotide-binding</keyword>
<feature type="transmembrane region" description="Helical" evidence="18">
    <location>
        <begin position="1106"/>
        <end position="1126"/>
    </location>
</feature>
<evidence type="ECO:0000256" key="7">
    <source>
        <dbReference type="ARBA" id="ARBA00022842"/>
    </source>
</evidence>
<dbReference type="NCBIfam" id="TIGR01652">
    <property type="entry name" value="ATPase-Plipid"/>
    <property type="match status" value="1"/>
</dbReference>
<feature type="compositionally biased region" description="Basic and acidic residues" evidence="19">
    <location>
        <begin position="1232"/>
        <end position="1248"/>
    </location>
</feature>
<dbReference type="STRING" id="157072.A0A024U2J9"/>
<feature type="active site" description="4-aspartylphosphate intermediate" evidence="15">
    <location>
        <position position="425"/>
    </location>
</feature>
<evidence type="ECO:0000256" key="15">
    <source>
        <dbReference type="PIRSR" id="PIRSR606539-1"/>
    </source>
</evidence>
<comment type="catalytic activity">
    <reaction evidence="13 18">
        <text>ATP + H2O + phospholipidSide 1 = ADP + phosphate + phospholipidSide 2.</text>
        <dbReference type="EC" id="7.6.2.1"/>
    </reaction>
</comment>
<feature type="region of interest" description="Disordered" evidence="19">
    <location>
        <begin position="1226"/>
        <end position="1279"/>
    </location>
</feature>
<dbReference type="GO" id="GO:0045332">
    <property type="term" value="P:phospholipid translocation"/>
    <property type="evidence" value="ECO:0007669"/>
    <property type="project" value="TreeGrafter"/>
</dbReference>
<dbReference type="GO" id="GO:0016887">
    <property type="term" value="F:ATP hydrolysis activity"/>
    <property type="evidence" value="ECO:0007669"/>
    <property type="project" value="InterPro"/>
</dbReference>
<dbReference type="Gene3D" id="1.20.1110.10">
    <property type="entry name" value="Calcium-transporting ATPase, transmembrane domain"/>
    <property type="match status" value="1"/>
</dbReference>
<comment type="similarity">
    <text evidence="2 18">Belongs to the cation transport ATPase (P-type) (TC 3.A.3) family. Type IV subfamily.</text>
</comment>
<keyword evidence="3 18" id="KW-0812">Transmembrane</keyword>
<proteinExistence type="inferred from homology"/>
<dbReference type="GO" id="GO:0005524">
    <property type="term" value="F:ATP binding"/>
    <property type="evidence" value="ECO:0007669"/>
    <property type="project" value="UniProtKB-UniRule"/>
</dbReference>
<feature type="binding site" evidence="16">
    <location>
        <position position="553"/>
    </location>
    <ligand>
        <name>ATP</name>
        <dbReference type="ChEBI" id="CHEBI:30616"/>
    </ligand>
</feature>
<comment type="catalytic activity">
    <reaction evidence="14">
        <text>Na(+)(in) + ATP + H2O = Na(+)(out) + ADP + phosphate + H(+)</text>
        <dbReference type="Rhea" id="RHEA:14633"/>
        <dbReference type="ChEBI" id="CHEBI:15377"/>
        <dbReference type="ChEBI" id="CHEBI:15378"/>
        <dbReference type="ChEBI" id="CHEBI:29101"/>
        <dbReference type="ChEBI" id="CHEBI:30616"/>
        <dbReference type="ChEBI" id="CHEBI:43474"/>
        <dbReference type="ChEBI" id="CHEBI:456216"/>
        <dbReference type="EC" id="7.2.2.3"/>
    </reaction>
    <physiologicalReaction direction="left-to-right" evidence="14">
        <dbReference type="Rhea" id="RHEA:14634"/>
    </physiologicalReaction>
</comment>
<dbReference type="SFLD" id="SFLDG00002">
    <property type="entry name" value="C1.7:_P-type_atpase_like"/>
    <property type="match status" value="1"/>
</dbReference>
<evidence type="ECO:0000256" key="16">
    <source>
        <dbReference type="PIRSR" id="PIRSR606539-2"/>
    </source>
</evidence>
<dbReference type="SUPFAM" id="SSF56784">
    <property type="entry name" value="HAD-like"/>
    <property type="match status" value="1"/>
</dbReference>
<feature type="binding site" evidence="16">
    <location>
        <position position="871"/>
    </location>
    <ligand>
        <name>ATP</name>
        <dbReference type="ChEBI" id="CHEBI:30616"/>
    </ligand>
</feature>
<dbReference type="InterPro" id="IPR018303">
    <property type="entry name" value="ATPase_P-typ_P_site"/>
</dbReference>
<dbReference type="InterPro" id="IPR023298">
    <property type="entry name" value="ATPase_P-typ_TM_dom_sf"/>
</dbReference>
<feature type="domain" description="P-type ATPase N-terminal" evidence="20">
    <location>
        <begin position="38"/>
        <end position="106"/>
    </location>
</feature>
<dbReference type="PROSITE" id="PS00154">
    <property type="entry name" value="ATPASE_E1_E2"/>
    <property type="match status" value="1"/>
</dbReference>
<keyword evidence="6 16" id="KW-0067">ATP-binding</keyword>
<dbReference type="Pfam" id="PF16209">
    <property type="entry name" value="PhoLip_ATPase_N"/>
    <property type="match status" value="1"/>
</dbReference>
<feature type="binding site" evidence="17">
    <location>
        <position position="872"/>
    </location>
    <ligand>
        <name>Mg(2+)</name>
        <dbReference type="ChEBI" id="CHEBI:18420"/>
    </ligand>
</feature>
<dbReference type="InterPro" id="IPR032631">
    <property type="entry name" value="P-type_ATPase_N"/>
</dbReference>
<dbReference type="InterPro" id="IPR001757">
    <property type="entry name" value="P_typ_ATPase"/>
</dbReference>
<evidence type="ECO:0000259" key="21">
    <source>
        <dbReference type="Pfam" id="PF16212"/>
    </source>
</evidence>
<evidence type="ECO:0000256" key="12">
    <source>
        <dbReference type="ARBA" id="ARBA00023201"/>
    </source>
</evidence>
<reference evidence="22" key="1">
    <citation type="submission" date="2013-12" db="EMBL/GenBank/DDBJ databases">
        <title>The Genome Sequence of Aphanomyces invadans NJM9701.</title>
        <authorList>
            <consortium name="The Broad Institute Genomics Platform"/>
            <person name="Russ C."/>
            <person name="Tyler B."/>
            <person name="van West P."/>
            <person name="Dieguez-Uribeondo J."/>
            <person name="Young S.K."/>
            <person name="Zeng Q."/>
            <person name="Gargeya S."/>
            <person name="Fitzgerald M."/>
            <person name="Abouelleil A."/>
            <person name="Alvarado L."/>
            <person name="Chapman S.B."/>
            <person name="Gainer-Dewar J."/>
            <person name="Goldberg J."/>
            <person name="Griggs A."/>
            <person name="Gujja S."/>
            <person name="Hansen M."/>
            <person name="Howarth C."/>
            <person name="Imamovic A."/>
            <person name="Ireland A."/>
            <person name="Larimer J."/>
            <person name="McCowan C."/>
            <person name="Murphy C."/>
            <person name="Pearson M."/>
            <person name="Poon T.W."/>
            <person name="Priest M."/>
            <person name="Roberts A."/>
            <person name="Saif S."/>
            <person name="Shea T."/>
            <person name="Sykes S."/>
            <person name="Wortman J."/>
            <person name="Nusbaum C."/>
            <person name="Birren B."/>
        </authorList>
    </citation>
    <scope>NUCLEOTIDE SEQUENCE [LARGE SCALE GENOMIC DNA]</scope>
    <source>
        <strain evidence="22">NJM9701</strain>
    </source>
</reference>
<keyword evidence="12" id="KW-0406">Ion transport</keyword>
<dbReference type="Gene3D" id="3.40.1110.10">
    <property type="entry name" value="Calcium-transporting ATPase, cytoplasmic domain N"/>
    <property type="match status" value="2"/>
</dbReference>
<dbReference type="Pfam" id="PF16212">
    <property type="entry name" value="PhoLip_ATPase_C"/>
    <property type="match status" value="1"/>
</dbReference>
<dbReference type="SUPFAM" id="SSF81653">
    <property type="entry name" value="Calcium ATPase, transduction domain A"/>
    <property type="match status" value="1"/>
</dbReference>
<feature type="transmembrane region" description="Helical" evidence="18">
    <location>
        <begin position="101"/>
        <end position="119"/>
    </location>
</feature>
<feature type="binding site" evidence="16">
    <location>
        <position position="598"/>
    </location>
    <ligand>
        <name>ATP</name>
        <dbReference type="ChEBI" id="CHEBI:30616"/>
    </ligand>
</feature>
<dbReference type="AlphaFoldDB" id="A0A024U2J9"/>
<evidence type="ECO:0000256" key="3">
    <source>
        <dbReference type="ARBA" id="ARBA00022692"/>
    </source>
</evidence>
<dbReference type="PRINTS" id="PR00119">
    <property type="entry name" value="CATATPASE"/>
</dbReference>